<dbReference type="OrthoDB" id="278693at2"/>
<comment type="caution">
    <text evidence="1">The sequence shown here is derived from an EMBL/GenBank/DDBJ whole genome shotgun (WGS) entry which is preliminary data.</text>
</comment>
<evidence type="ECO:0000313" key="1">
    <source>
        <dbReference type="EMBL" id="PMR67171.1"/>
    </source>
</evidence>
<gene>
    <name evidence="1" type="ORF">C1H66_21085</name>
</gene>
<sequence>MYVSTFHDVVEWTRALHQHLAECLQHCSTQQEEERAKWLLEYLAEHEAALERAVAGFEGQAAPKALNTWLYDYISYAPIKSHLSCSAPYAEMSFDEICQEIFDLHSQVIGFYRYLEGRAEIPETRELIGELLKLEQHEAMRLVHQTNRARDL</sequence>
<dbReference type="Proteomes" id="UP000235346">
    <property type="component" value="Unassembled WGS sequence"/>
</dbReference>
<protein>
    <submittedName>
        <fullName evidence="1">ATPase</fullName>
    </submittedName>
</protein>
<keyword evidence="2" id="KW-1185">Reference proteome</keyword>
<name>A0A2N7TG56_9GAMM</name>
<organism evidence="1 2">
    <name type="scientific">Halomonas heilongjiangensis</name>
    <dbReference type="NCBI Taxonomy" id="1387883"/>
    <lineage>
        <taxon>Bacteria</taxon>
        <taxon>Pseudomonadati</taxon>
        <taxon>Pseudomonadota</taxon>
        <taxon>Gammaproteobacteria</taxon>
        <taxon>Oceanospirillales</taxon>
        <taxon>Halomonadaceae</taxon>
        <taxon>Halomonas</taxon>
    </lineage>
</organism>
<reference evidence="1 2" key="1">
    <citation type="submission" date="2018-01" db="EMBL/GenBank/DDBJ databases">
        <title>Halomonas endophytica sp. nov., isolated from storage liquid in the stems of Populus euphratica.</title>
        <authorList>
            <person name="Chen C."/>
        </authorList>
    </citation>
    <scope>NUCLEOTIDE SEQUENCE [LARGE SCALE GENOMIC DNA]</scope>
    <source>
        <strain evidence="1 2">DSM 26881</strain>
    </source>
</reference>
<proteinExistence type="predicted"/>
<dbReference type="EMBL" id="PNRE01000100">
    <property type="protein sequence ID" value="PMR67171.1"/>
    <property type="molecule type" value="Genomic_DNA"/>
</dbReference>
<accession>A0A2N7TG56</accession>
<dbReference type="AlphaFoldDB" id="A0A2N7TG56"/>
<evidence type="ECO:0000313" key="2">
    <source>
        <dbReference type="Proteomes" id="UP000235346"/>
    </source>
</evidence>
<dbReference type="RefSeq" id="WP_102629832.1">
    <property type="nucleotide sequence ID" value="NZ_PDOH01000049.1"/>
</dbReference>